<name>A0A1Q9C582_SYMMI</name>
<evidence type="ECO:0000313" key="2">
    <source>
        <dbReference type="EMBL" id="OLP78081.1"/>
    </source>
</evidence>
<organism evidence="2 3">
    <name type="scientific">Symbiodinium microadriaticum</name>
    <name type="common">Dinoflagellate</name>
    <name type="synonym">Zooxanthella microadriatica</name>
    <dbReference type="NCBI Taxonomy" id="2951"/>
    <lineage>
        <taxon>Eukaryota</taxon>
        <taxon>Sar</taxon>
        <taxon>Alveolata</taxon>
        <taxon>Dinophyceae</taxon>
        <taxon>Suessiales</taxon>
        <taxon>Symbiodiniaceae</taxon>
        <taxon>Symbiodinium</taxon>
    </lineage>
</organism>
<proteinExistence type="predicted"/>
<dbReference type="OrthoDB" id="438518at2759"/>
<feature type="chain" id="PRO_5012118822" evidence="1">
    <location>
        <begin position="17"/>
        <end position="133"/>
    </location>
</feature>
<dbReference type="AlphaFoldDB" id="A0A1Q9C582"/>
<dbReference type="Proteomes" id="UP000186817">
    <property type="component" value="Unassembled WGS sequence"/>
</dbReference>
<evidence type="ECO:0000313" key="3">
    <source>
        <dbReference type="Proteomes" id="UP000186817"/>
    </source>
</evidence>
<protein>
    <submittedName>
        <fullName evidence="2">Uncharacterized protein</fullName>
    </submittedName>
</protein>
<feature type="signal peptide" evidence="1">
    <location>
        <begin position="1"/>
        <end position="16"/>
    </location>
</feature>
<dbReference type="EMBL" id="LSRX01001665">
    <property type="protein sequence ID" value="OLP78081.1"/>
    <property type="molecule type" value="Genomic_DNA"/>
</dbReference>
<gene>
    <name evidence="2" type="ORF">AK812_SmicGene41783</name>
</gene>
<sequence length="133" mass="14188">MWRLVFLLGTHMQATAQSTPGDVPIGWSTDYVRSLTQKRVLLWGADQAAAIVDAQAAYKRCARLLLVCSSHDAMEDVIAQVTSEEPIAGVCPPLSAPVAIGAAGTVSNASFVLELTGRYQEIGGAPDIVWNYV</sequence>
<keyword evidence="3" id="KW-1185">Reference proteome</keyword>
<comment type="caution">
    <text evidence="2">The sequence shown here is derived from an EMBL/GenBank/DDBJ whole genome shotgun (WGS) entry which is preliminary data.</text>
</comment>
<evidence type="ECO:0000256" key="1">
    <source>
        <dbReference type="SAM" id="SignalP"/>
    </source>
</evidence>
<keyword evidence="1" id="KW-0732">Signal</keyword>
<accession>A0A1Q9C582</accession>
<reference evidence="2 3" key="1">
    <citation type="submission" date="2016-02" db="EMBL/GenBank/DDBJ databases">
        <title>Genome analysis of coral dinoflagellate symbionts highlights evolutionary adaptations to a symbiotic lifestyle.</title>
        <authorList>
            <person name="Aranda M."/>
            <person name="Li Y."/>
            <person name="Liew Y.J."/>
            <person name="Baumgarten S."/>
            <person name="Simakov O."/>
            <person name="Wilson M."/>
            <person name="Piel J."/>
            <person name="Ashoor H."/>
            <person name="Bougouffa S."/>
            <person name="Bajic V.B."/>
            <person name="Ryu T."/>
            <person name="Ravasi T."/>
            <person name="Bayer T."/>
            <person name="Micklem G."/>
            <person name="Kim H."/>
            <person name="Bhak J."/>
            <person name="Lajeunesse T.C."/>
            <person name="Voolstra C.R."/>
        </authorList>
    </citation>
    <scope>NUCLEOTIDE SEQUENCE [LARGE SCALE GENOMIC DNA]</scope>
    <source>
        <strain evidence="2 3">CCMP2467</strain>
    </source>
</reference>